<evidence type="ECO:0000313" key="3">
    <source>
        <dbReference type="Proteomes" id="UP000077266"/>
    </source>
</evidence>
<dbReference type="EMBL" id="KV426098">
    <property type="protein sequence ID" value="KZV88531.1"/>
    <property type="molecule type" value="Genomic_DNA"/>
</dbReference>
<feature type="transmembrane region" description="Helical" evidence="1">
    <location>
        <begin position="62"/>
        <end position="79"/>
    </location>
</feature>
<name>A0A165F7L1_EXIGL</name>
<evidence type="ECO:0000256" key="1">
    <source>
        <dbReference type="SAM" id="Phobius"/>
    </source>
</evidence>
<evidence type="ECO:0000313" key="2">
    <source>
        <dbReference type="EMBL" id="KZV88531.1"/>
    </source>
</evidence>
<keyword evidence="1" id="KW-0812">Transmembrane</keyword>
<reference evidence="2 3" key="1">
    <citation type="journal article" date="2016" name="Mol. Biol. Evol.">
        <title>Comparative Genomics of Early-Diverging Mushroom-Forming Fungi Provides Insights into the Origins of Lignocellulose Decay Capabilities.</title>
        <authorList>
            <person name="Nagy L.G."/>
            <person name="Riley R."/>
            <person name="Tritt A."/>
            <person name="Adam C."/>
            <person name="Daum C."/>
            <person name="Floudas D."/>
            <person name="Sun H."/>
            <person name="Yadav J.S."/>
            <person name="Pangilinan J."/>
            <person name="Larsson K.H."/>
            <person name="Matsuura K."/>
            <person name="Barry K."/>
            <person name="Labutti K."/>
            <person name="Kuo R."/>
            <person name="Ohm R.A."/>
            <person name="Bhattacharya S.S."/>
            <person name="Shirouzu T."/>
            <person name="Yoshinaga Y."/>
            <person name="Martin F.M."/>
            <person name="Grigoriev I.V."/>
            <person name="Hibbett D.S."/>
        </authorList>
    </citation>
    <scope>NUCLEOTIDE SEQUENCE [LARGE SCALE GENOMIC DNA]</scope>
    <source>
        <strain evidence="2 3">HHB12029</strain>
    </source>
</reference>
<keyword evidence="3" id="KW-1185">Reference proteome</keyword>
<keyword evidence="1" id="KW-0472">Membrane</keyword>
<dbReference type="Proteomes" id="UP000077266">
    <property type="component" value="Unassembled WGS sequence"/>
</dbReference>
<organism evidence="2 3">
    <name type="scientific">Exidia glandulosa HHB12029</name>
    <dbReference type="NCBI Taxonomy" id="1314781"/>
    <lineage>
        <taxon>Eukaryota</taxon>
        <taxon>Fungi</taxon>
        <taxon>Dikarya</taxon>
        <taxon>Basidiomycota</taxon>
        <taxon>Agaricomycotina</taxon>
        <taxon>Agaricomycetes</taxon>
        <taxon>Auriculariales</taxon>
        <taxon>Exidiaceae</taxon>
        <taxon>Exidia</taxon>
    </lineage>
</organism>
<feature type="transmembrane region" description="Helical" evidence="1">
    <location>
        <begin position="32"/>
        <end position="50"/>
    </location>
</feature>
<gene>
    <name evidence="2" type="ORF">EXIGLDRAFT_772644</name>
</gene>
<proteinExistence type="predicted"/>
<dbReference type="InParanoid" id="A0A165F7L1"/>
<accession>A0A165F7L1</accession>
<dbReference type="AlphaFoldDB" id="A0A165F7L1"/>
<sequence length="89" mass="9215">MANVPAPFNITAERATAIAAEMLVVVCGGREVAMAGVAYAFFATLVYAAYTYTYRGGRVSHTACIILCALAAVWTHLAAPPPPTPTVAA</sequence>
<protein>
    <submittedName>
        <fullName evidence="2">Uncharacterized protein</fullName>
    </submittedName>
</protein>
<keyword evidence="1" id="KW-1133">Transmembrane helix</keyword>